<feature type="transmembrane region" description="Helical" evidence="6">
    <location>
        <begin position="58"/>
        <end position="81"/>
    </location>
</feature>
<evidence type="ECO:0000256" key="6">
    <source>
        <dbReference type="SAM" id="Phobius"/>
    </source>
</evidence>
<keyword evidence="4 6" id="KW-1133">Transmembrane helix</keyword>
<feature type="transmembrane region" description="Helical" evidence="6">
    <location>
        <begin position="425"/>
        <end position="445"/>
    </location>
</feature>
<evidence type="ECO:0000256" key="1">
    <source>
        <dbReference type="ARBA" id="ARBA00004141"/>
    </source>
</evidence>
<feature type="transmembrane region" description="Helical" evidence="6">
    <location>
        <begin position="253"/>
        <end position="272"/>
    </location>
</feature>
<keyword evidence="5 6" id="KW-0472">Membrane</keyword>
<feature type="transmembrane region" description="Helical" evidence="6">
    <location>
        <begin position="475"/>
        <end position="496"/>
    </location>
</feature>
<evidence type="ECO:0000313" key="7">
    <source>
        <dbReference type="EMBL" id="CAF9935408.1"/>
    </source>
</evidence>
<evidence type="ECO:0000256" key="2">
    <source>
        <dbReference type="ARBA" id="ARBA00022448"/>
    </source>
</evidence>
<evidence type="ECO:0000256" key="4">
    <source>
        <dbReference type="ARBA" id="ARBA00022989"/>
    </source>
</evidence>
<dbReference type="PANTHER" id="PTHR45649">
    <property type="entry name" value="AMINO-ACID PERMEASE BAT1"/>
    <property type="match status" value="1"/>
</dbReference>
<dbReference type="AlphaFoldDB" id="A0A8H3IWD9"/>
<organism evidence="7 8">
    <name type="scientific">Imshaugia aleurites</name>
    <dbReference type="NCBI Taxonomy" id="172621"/>
    <lineage>
        <taxon>Eukaryota</taxon>
        <taxon>Fungi</taxon>
        <taxon>Dikarya</taxon>
        <taxon>Ascomycota</taxon>
        <taxon>Pezizomycotina</taxon>
        <taxon>Lecanoromycetes</taxon>
        <taxon>OSLEUM clade</taxon>
        <taxon>Lecanoromycetidae</taxon>
        <taxon>Lecanorales</taxon>
        <taxon>Lecanorineae</taxon>
        <taxon>Parmeliaceae</taxon>
        <taxon>Imshaugia</taxon>
    </lineage>
</organism>
<feature type="transmembrane region" description="Helical" evidence="6">
    <location>
        <begin position="293"/>
        <end position="313"/>
    </location>
</feature>
<dbReference type="InterPro" id="IPR002293">
    <property type="entry name" value="AA/rel_permease1"/>
</dbReference>
<dbReference type="PIRSF" id="PIRSF006060">
    <property type="entry name" value="AA_transporter"/>
    <property type="match status" value="1"/>
</dbReference>
<keyword evidence="3 6" id="KW-0812">Transmembrane</keyword>
<evidence type="ECO:0000313" key="8">
    <source>
        <dbReference type="Proteomes" id="UP000664534"/>
    </source>
</evidence>
<protein>
    <recommendedName>
        <fullName evidence="9">Amino acid transporter</fullName>
    </recommendedName>
</protein>
<comment type="caution">
    <text evidence="7">The sequence shown here is derived from an EMBL/GenBank/DDBJ whole genome shotgun (WGS) entry which is preliminary data.</text>
</comment>
<proteinExistence type="predicted"/>
<evidence type="ECO:0000256" key="5">
    <source>
        <dbReference type="ARBA" id="ARBA00023136"/>
    </source>
</evidence>
<keyword evidence="2" id="KW-0813">Transport</keyword>
<reference evidence="7" key="1">
    <citation type="submission" date="2021-03" db="EMBL/GenBank/DDBJ databases">
        <authorList>
            <person name="Tagirdzhanova G."/>
        </authorList>
    </citation>
    <scope>NUCLEOTIDE SEQUENCE</scope>
</reference>
<keyword evidence="8" id="KW-1185">Reference proteome</keyword>
<dbReference type="PANTHER" id="PTHR45649:SF1">
    <property type="entry name" value="TRANSPORTER, PUTATIVE (EUROFUNG)-RELATED"/>
    <property type="match status" value="1"/>
</dbReference>
<dbReference type="Gene3D" id="1.20.1740.10">
    <property type="entry name" value="Amino acid/polyamine transporter I"/>
    <property type="match status" value="1"/>
</dbReference>
<dbReference type="OrthoDB" id="3257095at2759"/>
<accession>A0A8H3IWD9</accession>
<feature type="transmembrane region" description="Helical" evidence="6">
    <location>
        <begin position="139"/>
        <end position="162"/>
    </location>
</feature>
<dbReference type="EMBL" id="CAJPDT010000083">
    <property type="protein sequence ID" value="CAF9935408.1"/>
    <property type="molecule type" value="Genomic_DNA"/>
</dbReference>
<evidence type="ECO:0000256" key="3">
    <source>
        <dbReference type="ARBA" id="ARBA00022692"/>
    </source>
</evidence>
<dbReference type="Pfam" id="PF13520">
    <property type="entry name" value="AA_permease_2"/>
    <property type="match status" value="1"/>
</dbReference>
<dbReference type="GO" id="GO:0016020">
    <property type="term" value="C:membrane"/>
    <property type="evidence" value="ECO:0007669"/>
    <property type="project" value="UniProtKB-SubCell"/>
</dbReference>
<dbReference type="Proteomes" id="UP000664534">
    <property type="component" value="Unassembled WGS sequence"/>
</dbReference>
<evidence type="ECO:0008006" key="9">
    <source>
        <dbReference type="Google" id="ProtNLM"/>
    </source>
</evidence>
<name>A0A8H3IWD9_9LECA</name>
<feature type="transmembrane region" description="Helical" evidence="6">
    <location>
        <begin position="93"/>
        <end position="118"/>
    </location>
</feature>
<feature type="transmembrane region" description="Helical" evidence="6">
    <location>
        <begin position="348"/>
        <end position="372"/>
    </location>
</feature>
<gene>
    <name evidence="7" type="ORF">IMSHALPRED_010217</name>
</gene>
<dbReference type="GO" id="GO:0022857">
    <property type="term" value="F:transmembrane transporter activity"/>
    <property type="evidence" value="ECO:0007669"/>
    <property type="project" value="InterPro"/>
</dbReference>
<feature type="transmembrane region" description="Helical" evidence="6">
    <location>
        <begin position="182"/>
        <end position="203"/>
    </location>
</feature>
<feature type="transmembrane region" description="Helical" evidence="6">
    <location>
        <begin position="215"/>
        <end position="233"/>
    </location>
</feature>
<feature type="transmembrane region" description="Helical" evidence="6">
    <location>
        <begin position="508"/>
        <end position="527"/>
    </location>
</feature>
<comment type="subcellular location">
    <subcellularLocation>
        <location evidence="1">Membrane</location>
        <topology evidence="1">Multi-pass membrane protein</topology>
    </subcellularLocation>
</comment>
<sequence>MEKMPELRDFQSPIRDDIVHPDVGLKAASSSVEPGDAYDGDEDQLARLGKKQVLKRNFAFWSTLGFSCALMITWEGLLSVLTTGLSNGGPAGLVYGFIIVWIGTLSIFTTMGELVSMAPTAGGQYHWVAMLAPKSSRKILSYITGWLTVLGWQALITAASFLTGTSIQGVIILTSPSYNPKSWHGTLLAWAVVICGLGINTLVSSVLAKMEATILILHIVGFVAILIPLVYLAPHSPPEKVFTVFMNAGGWPTQGLSFFVGIVGLVFAFLGTDGAIHMSEEVRNAAIVVPHSMILGVLINGVLGFGMLVALVFCLGDIDKIISTPPTQYPFMAIFAQAAGSTSGGSGMVAVILFMFFCATTTALASSSRMMWSFARDRGLPFSDYLSRINRRTLLPLYAIFLTTLITCLLALINIGSSVAFNDVISLTVSGLYSSYLICCALLLWRRCTGAIGGSSRNAAGKLGLRWGPFRVPGLWGIANNVVACLFMVLIIFFSFWPPVTPTTAVSMNYSVLVFGAAILFSIAYYFTVAHKTYVGPLIEVEVR</sequence>
<feature type="transmembrane region" description="Helical" evidence="6">
    <location>
        <begin position="393"/>
        <end position="413"/>
    </location>
</feature>